<sequence length="50" mass="5787">MISNSIISKRLKSVGYRITGLLWIVFSNLLTWSLWIRLRMSSTSNLDPAF</sequence>
<dbReference type="AlphaFoldDB" id="A0A817AZT5"/>
<dbReference type="Proteomes" id="UP001295469">
    <property type="component" value="Chromosome A10"/>
</dbReference>
<name>A0A817AZT5_BRANA</name>
<keyword evidence="1" id="KW-0812">Transmembrane</keyword>
<dbReference type="EMBL" id="HG994364">
    <property type="protein sequence ID" value="CAF2328332.1"/>
    <property type="molecule type" value="Genomic_DNA"/>
</dbReference>
<evidence type="ECO:0000256" key="1">
    <source>
        <dbReference type="SAM" id="Phobius"/>
    </source>
</evidence>
<keyword evidence="1" id="KW-0472">Membrane</keyword>
<keyword evidence="1" id="KW-1133">Transmembrane helix</keyword>
<accession>A0A817AZT5</accession>
<gene>
    <name evidence="2" type="ORF">DARMORV10_A10P12880.1</name>
</gene>
<proteinExistence type="predicted"/>
<organism evidence="2">
    <name type="scientific">Brassica napus</name>
    <name type="common">Rape</name>
    <dbReference type="NCBI Taxonomy" id="3708"/>
    <lineage>
        <taxon>Eukaryota</taxon>
        <taxon>Viridiplantae</taxon>
        <taxon>Streptophyta</taxon>
        <taxon>Embryophyta</taxon>
        <taxon>Tracheophyta</taxon>
        <taxon>Spermatophyta</taxon>
        <taxon>Magnoliopsida</taxon>
        <taxon>eudicotyledons</taxon>
        <taxon>Gunneridae</taxon>
        <taxon>Pentapetalae</taxon>
        <taxon>rosids</taxon>
        <taxon>malvids</taxon>
        <taxon>Brassicales</taxon>
        <taxon>Brassicaceae</taxon>
        <taxon>Brassiceae</taxon>
        <taxon>Brassica</taxon>
    </lineage>
</organism>
<evidence type="ECO:0000313" key="2">
    <source>
        <dbReference type="EMBL" id="CAF2328332.1"/>
    </source>
</evidence>
<feature type="transmembrane region" description="Helical" evidence="1">
    <location>
        <begin position="20"/>
        <end position="38"/>
    </location>
</feature>
<protein>
    <submittedName>
        <fullName evidence="2">(rape) hypothetical protein</fullName>
    </submittedName>
</protein>
<reference evidence="2" key="1">
    <citation type="submission" date="2021-01" db="EMBL/GenBank/DDBJ databases">
        <authorList>
            <consortium name="Genoscope - CEA"/>
            <person name="William W."/>
        </authorList>
    </citation>
    <scope>NUCLEOTIDE SEQUENCE</scope>
</reference>